<name>A0ABD1Z4N4_9MARC</name>
<evidence type="ECO:0000313" key="2">
    <source>
        <dbReference type="EMBL" id="KAL2642734.1"/>
    </source>
</evidence>
<organism evidence="2 3">
    <name type="scientific">Riccia fluitans</name>
    <dbReference type="NCBI Taxonomy" id="41844"/>
    <lineage>
        <taxon>Eukaryota</taxon>
        <taxon>Viridiplantae</taxon>
        <taxon>Streptophyta</taxon>
        <taxon>Embryophyta</taxon>
        <taxon>Marchantiophyta</taxon>
        <taxon>Marchantiopsida</taxon>
        <taxon>Marchantiidae</taxon>
        <taxon>Marchantiales</taxon>
        <taxon>Ricciaceae</taxon>
        <taxon>Riccia</taxon>
    </lineage>
</organism>
<feature type="compositionally biased region" description="Basic and acidic residues" evidence="1">
    <location>
        <begin position="42"/>
        <end position="52"/>
    </location>
</feature>
<dbReference type="Proteomes" id="UP001605036">
    <property type="component" value="Unassembled WGS sequence"/>
</dbReference>
<sequence>MWLNPVRTKGCPGRTEKKQQGTRRALHASEVGGDTGMPRLRTSKEGTPKQEEPMNTNAAKIVECAWSLNTDKVLEYSESTPKLPQNENKTDRQVGLAVKWNECRRWLPELTEDNESI</sequence>
<evidence type="ECO:0000313" key="3">
    <source>
        <dbReference type="Proteomes" id="UP001605036"/>
    </source>
</evidence>
<comment type="caution">
    <text evidence="2">The sequence shown here is derived from an EMBL/GenBank/DDBJ whole genome shotgun (WGS) entry which is preliminary data.</text>
</comment>
<protein>
    <submittedName>
        <fullName evidence="2">Uncharacterized protein</fullName>
    </submittedName>
</protein>
<reference evidence="2 3" key="1">
    <citation type="submission" date="2024-09" db="EMBL/GenBank/DDBJ databases">
        <title>Chromosome-scale assembly of Riccia fluitans.</title>
        <authorList>
            <person name="Paukszto L."/>
            <person name="Sawicki J."/>
            <person name="Karawczyk K."/>
            <person name="Piernik-Szablinska J."/>
            <person name="Szczecinska M."/>
            <person name="Mazdziarz M."/>
        </authorList>
    </citation>
    <scope>NUCLEOTIDE SEQUENCE [LARGE SCALE GENOMIC DNA]</scope>
    <source>
        <strain evidence="2">Rf_01</strain>
        <tissue evidence="2">Aerial parts of the thallus</tissue>
    </source>
</reference>
<accession>A0ABD1Z4N4</accession>
<evidence type="ECO:0000256" key="1">
    <source>
        <dbReference type="SAM" id="MobiDB-lite"/>
    </source>
</evidence>
<feature type="region of interest" description="Disordered" evidence="1">
    <location>
        <begin position="1"/>
        <end position="57"/>
    </location>
</feature>
<dbReference type="AlphaFoldDB" id="A0ABD1Z4N4"/>
<dbReference type="EMBL" id="JBHFFA010000002">
    <property type="protein sequence ID" value="KAL2642734.1"/>
    <property type="molecule type" value="Genomic_DNA"/>
</dbReference>
<keyword evidence="3" id="KW-1185">Reference proteome</keyword>
<proteinExistence type="predicted"/>
<gene>
    <name evidence="2" type="ORF">R1flu_010321</name>
</gene>